<feature type="transmembrane region" description="Helical" evidence="2">
    <location>
        <begin position="199"/>
        <end position="220"/>
    </location>
</feature>
<feature type="transmembrane region" description="Helical" evidence="2">
    <location>
        <begin position="353"/>
        <end position="374"/>
    </location>
</feature>
<keyword evidence="2" id="KW-1133">Transmembrane helix</keyword>
<dbReference type="AlphaFoldDB" id="A0A0H2LSI2"/>
<evidence type="ECO:0008006" key="5">
    <source>
        <dbReference type="Google" id="ProtNLM"/>
    </source>
</evidence>
<evidence type="ECO:0000313" key="3">
    <source>
        <dbReference type="EMBL" id="KLN53169.1"/>
    </source>
</evidence>
<comment type="caution">
    <text evidence="3">The sequence shown here is derived from an EMBL/GenBank/DDBJ whole genome shotgun (WGS) entry which is preliminary data.</text>
</comment>
<reference evidence="3 4" key="1">
    <citation type="submission" date="2015-03" db="EMBL/GenBank/DDBJ databases">
        <title>Genome sequence of Variovorax paradoxus TBEA6.</title>
        <authorList>
            <person name="Poehlein A."/>
            <person name="Schuldes J."/>
            <person name="Wuebbeler J.H."/>
            <person name="Hiessl S."/>
            <person name="Steinbuechel A."/>
            <person name="Daniel R."/>
        </authorList>
    </citation>
    <scope>NUCLEOTIDE SEQUENCE [LARGE SCALE GENOMIC DNA]</scope>
    <source>
        <strain evidence="3 4">TBEA6</strain>
    </source>
</reference>
<feature type="transmembrane region" description="Helical" evidence="2">
    <location>
        <begin position="257"/>
        <end position="282"/>
    </location>
</feature>
<feature type="transmembrane region" description="Helical" evidence="2">
    <location>
        <begin position="59"/>
        <end position="82"/>
    </location>
</feature>
<feature type="transmembrane region" description="Helical" evidence="2">
    <location>
        <begin position="322"/>
        <end position="341"/>
    </location>
</feature>
<dbReference type="Proteomes" id="UP000035170">
    <property type="component" value="Unassembled WGS sequence"/>
</dbReference>
<evidence type="ECO:0000313" key="4">
    <source>
        <dbReference type="Proteomes" id="UP000035170"/>
    </source>
</evidence>
<sequence>MVGAAGPAPRTGRPTKTSPARGQVLARALFGALAGVSLVGGIAGGLWRLGVAVPDPLSFAAAGQLLLVHAALMICGFLGTAIGIERAVAVKHRWALAVPLASGASALCLAFGQQAAGAWLGVAAAVFFLAVNALVVWRQRAAHTLLLAVGAAAWVAGNLLFALGRDGGAVFPWWFAFLVMTIAAERLEMTRLMRRRPAASLTLHAVMALLLAGAACSGLAPRAGGLVYGAALALLAVWLAVFDIARRTVFTHGISRYMAVCLLGGYAWLGIAGAAWAAAALGGPTRDIALHALGLGFVISMVMGHAPVVLPAIARIKLRFGTFFYLPLATLHLSLFVRLVLGSFSDPLRAAGASLNAAAIAFFAVTVAGAAVAWRIQHGAEGARKAR</sequence>
<feature type="transmembrane region" description="Helical" evidence="2">
    <location>
        <begin position="226"/>
        <end position="245"/>
    </location>
</feature>
<feature type="transmembrane region" description="Helical" evidence="2">
    <location>
        <begin position="288"/>
        <end position="310"/>
    </location>
</feature>
<gene>
    <name evidence="3" type="ORF">VPARA_56500</name>
</gene>
<feature type="transmembrane region" description="Helical" evidence="2">
    <location>
        <begin position="118"/>
        <end position="137"/>
    </location>
</feature>
<keyword evidence="2" id="KW-0472">Membrane</keyword>
<accession>A0A0H2LSI2</accession>
<dbReference type="PATRIC" id="fig|34073.19.peg.5793"/>
<feature type="region of interest" description="Disordered" evidence="1">
    <location>
        <begin position="1"/>
        <end position="20"/>
    </location>
</feature>
<evidence type="ECO:0000256" key="1">
    <source>
        <dbReference type="SAM" id="MobiDB-lite"/>
    </source>
</evidence>
<proteinExistence type="predicted"/>
<feature type="transmembrane region" description="Helical" evidence="2">
    <location>
        <begin position="94"/>
        <end position="112"/>
    </location>
</feature>
<dbReference type="EMBL" id="JZWI01000037">
    <property type="protein sequence ID" value="KLN53169.1"/>
    <property type="molecule type" value="Genomic_DNA"/>
</dbReference>
<feature type="transmembrane region" description="Helical" evidence="2">
    <location>
        <begin position="144"/>
        <end position="164"/>
    </location>
</feature>
<dbReference type="RefSeq" id="WP_230682988.1">
    <property type="nucleotide sequence ID" value="NZ_JZWI01000037.1"/>
</dbReference>
<organism evidence="3 4">
    <name type="scientific">Variovorax paradoxus</name>
    <dbReference type="NCBI Taxonomy" id="34073"/>
    <lineage>
        <taxon>Bacteria</taxon>
        <taxon>Pseudomonadati</taxon>
        <taxon>Pseudomonadota</taxon>
        <taxon>Betaproteobacteria</taxon>
        <taxon>Burkholderiales</taxon>
        <taxon>Comamonadaceae</taxon>
        <taxon>Variovorax</taxon>
    </lineage>
</organism>
<keyword evidence="2" id="KW-0812">Transmembrane</keyword>
<evidence type="ECO:0000256" key="2">
    <source>
        <dbReference type="SAM" id="Phobius"/>
    </source>
</evidence>
<keyword evidence="4" id="KW-1185">Reference proteome</keyword>
<feature type="transmembrane region" description="Helical" evidence="2">
    <location>
        <begin position="24"/>
        <end position="47"/>
    </location>
</feature>
<name>A0A0H2LSI2_VARPD</name>
<protein>
    <recommendedName>
        <fullName evidence="5">NnrS family protein</fullName>
    </recommendedName>
</protein>
<feature type="transmembrane region" description="Helical" evidence="2">
    <location>
        <begin position="170"/>
        <end position="187"/>
    </location>
</feature>